<gene>
    <name evidence="1" type="ORF">FPZ12_028045</name>
</gene>
<dbReference type="RefSeq" id="WP_144751484.1">
    <property type="nucleotide sequence ID" value="NZ_VMNW02000051.1"/>
</dbReference>
<name>A0A5N0UUY4_9PSEU</name>
<keyword evidence="2" id="KW-1185">Reference proteome</keyword>
<accession>A0A5N0UUY4</accession>
<dbReference type="AlphaFoldDB" id="A0A5N0UUY4"/>
<sequence>MTAPALQGRPHGWRLAEYRALLGWQVERRDGRIVLVLDNGLVALVVPRRIAGTVHERLQRLGVDGPVLAVENARPHWVFLADANECITVRGELTTGVEVLGYGQAVPLPCTGVTAPELRWVAEPDRGQRWLPTLAALLLAVRRPPLSLA</sequence>
<reference evidence="1" key="1">
    <citation type="submission" date="2019-09" db="EMBL/GenBank/DDBJ databases">
        <authorList>
            <person name="Teo W.F.A."/>
            <person name="Duangmal K."/>
        </authorList>
    </citation>
    <scope>NUCLEOTIDE SEQUENCE [LARGE SCALE GENOMIC DNA]</scope>
    <source>
        <strain evidence="1">K81G1</strain>
    </source>
</reference>
<dbReference type="Proteomes" id="UP000319769">
    <property type="component" value="Unassembled WGS sequence"/>
</dbReference>
<dbReference type="EMBL" id="VMNW02000051">
    <property type="protein sequence ID" value="KAA9156183.1"/>
    <property type="molecule type" value="Genomic_DNA"/>
</dbReference>
<comment type="caution">
    <text evidence="1">The sequence shown here is derived from an EMBL/GenBank/DDBJ whole genome shotgun (WGS) entry which is preliminary data.</text>
</comment>
<proteinExistence type="predicted"/>
<evidence type="ECO:0008006" key="3">
    <source>
        <dbReference type="Google" id="ProtNLM"/>
    </source>
</evidence>
<protein>
    <recommendedName>
        <fullName evidence="3">DNA primase/polymerase bifunctional N-terminal domain-containing protein</fullName>
    </recommendedName>
</protein>
<evidence type="ECO:0000313" key="2">
    <source>
        <dbReference type="Proteomes" id="UP000319769"/>
    </source>
</evidence>
<dbReference type="OrthoDB" id="3631260at2"/>
<organism evidence="1 2">
    <name type="scientific">Amycolatopsis acidicola</name>
    <dbReference type="NCBI Taxonomy" id="2596893"/>
    <lineage>
        <taxon>Bacteria</taxon>
        <taxon>Bacillati</taxon>
        <taxon>Actinomycetota</taxon>
        <taxon>Actinomycetes</taxon>
        <taxon>Pseudonocardiales</taxon>
        <taxon>Pseudonocardiaceae</taxon>
        <taxon>Amycolatopsis</taxon>
    </lineage>
</organism>
<evidence type="ECO:0000313" key="1">
    <source>
        <dbReference type="EMBL" id="KAA9156183.1"/>
    </source>
</evidence>